<evidence type="ECO:0000313" key="2">
    <source>
        <dbReference type="Proteomes" id="UP000002084"/>
    </source>
</evidence>
<dbReference type="HOGENOM" id="CLU_2901562_0_0_6"/>
<gene>
    <name evidence="1" type="ordered locus">SARI_01705</name>
</gene>
<keyword evidence="2" id="KW-1185">Reference proteome</keyword>
<accession>A9MFJ0</accession>
<evidence type="ECO:0000313" key="1">
    <source>
        <dbReference type="EMBL" id="ABX21595.1"/>
    </source>
</evidence>
<name>A9MFJ0_SALAR</name>
<dbReference type="KEGG" id="ses:SARI_01705"/>
<sequence length="62" mass="6806">MRDCLEASGCDDEQALSNNTPGNAIHINFITTPVNGYFAQDNPTDTLFPYFLSVPLQIFIPG</sequence>
<protein>
    <submittedName>
        <fullName evidence="1">Uncharacterized protein</fullName>
    </submittedName>
</protein>
<dbReference type="STRING" id="41514.SARI_01705"/>
<proteinExistence type="predicted"/>
<reference evidence="1 2" key="1">
    <citation type="submission" date="2007-11" db="EMBL/GenBank/DDBJ databases">
        <authorList>
            <consortium name="The Salmonella enterica serovar Arizonae Genome Sequencing Project"/>
            <person name="McClelland M."/>
            <person name="Sanderson E.K."/>
            <person name="Porwollik S."/>
            <person name="Spieth J."/>
            <person name="Clifton W.S."/>
            <person name="Fulton R."/>
            <person name="Chunyan W."/>
            <person name="Wollam A."/>
            <person name="Shah N."/>
            <person name="Pepin K."/>
            <person name="Bhonagiri V."/>
            <person name="Nash W."/>
            <person name="Johnson M."/>
            <person name="Thiruvilangam P."/>
            <person name="Wilson R."/>
        </authorList>
    </citation>
    <scope>NUCLEOTIDE SEQUENCE [LARGE SCALE GENOMIC DNA]</scope>
    <source>
        <strain evidence="2">ATCC BAA-731 / CDC346-86 / RSK2980</strain>
    </source>
</reference>
<organism evidence="1 2">
    <name type="scientific">Salmonella arizonae (strain ATCC BAA-731 / CDC346-86 / RSK2980)</name>
    <dbReference type="NCBI Taxonomy" id="41514"/>
    <lineage>
        <taxon>Bacteria</taxon>
        <taxon>Pseudomonadati</taxon>
        <taxon>Pseudomonadota</taxon>
        <taxon>Gammaproteobacteria</taxon>
        <taxon>Enterobacterales</taxon>
        <taxon>Enterobacteriaceae</taxon>
        <taxon>Salmonella</taxon>
    </lineage>
</organism>
<dbReference type="EMBL" id="CP000880">
    <property type="protein sequence ID" value="ABX21595.1"/>
    <property type="molecule type" value="Genomic_DNA"/>
</dbReference>
<dbReference type="Proteomes" id="UP000002084">
    <property type="component" value="Chromosome"/>
</dbReference>
<dbReference type="AlphaFoldDB" id="A9MFJ0"/>